<comment type="caution">
    <text evidence="4">The sequence shown here is derived from an EMBL/GenBank/DDBJ whole genome shotgun (WGS) entry which is preliminary data.</text>
</comment>
<dbReference type="CDD" id="cd05254">
    <property type="entry name" value="dTDP_HR_like_SDR_e"/>
    <property type="match status" value="1"/>
</dbReference>
<organism evidence="4 5">
    <name type="scientific">Psychrobacillus mangrovi</name>
    <dbReference type="NCBI Taxonomy" id="3117745"/>
    <lineage>
        <taxon>Bacteria</taxon>
        <taxon>Bacillati</taxon>
        <taxon>Bacillota</taxon>
        <taxon>Bacilli</taxon>
        <taxon>Bacillales</taxon>
        <taxon>Bacillaceae</taxon>
        <taxon>Psychrobacillus</taxon>
    </lineage>
</organism>
<evidence type="ECO:0000256" key="2">
    <source>
        <dbReference type="RuleBase" id="RU364082"/>
    </source>
</evidence>
<dbReference type="InterPro" id="IPR029903">
    <property type="entry name" value="RmlD-like-bd"/>
</dbReference>
<proteinExistence type="inferred from homology"/>
<protein>
    <recommendedName>
        <fullName evidence="2">dTDP-4-dehydrorhamnose reductase</fullName>
        <ecNumber evidence="2">1.1.1.133</ecNumber>
    </recommendedName>
</protein>
<evidence type="ECO:0000313" key="4">
    <source>
        <dbReference type="EMBL" id="MEI4768834.1"/>
    </source>
</evidence>
<keyword evidence="5" id="KW-1185">Reference proteome</keyword>
<dbReference type="InterPro" id="IPR005913">
    <property type="entry name" value="dTDP_dehydrorham_reduct"/>
</dbReference>
<accession>A0ABU8F236</accession>
<keyword evidence="2 4" id="KW-0560">Oxidoreductase</keyword>
<gene>
    <name evidence="4" type="primary">rfbD</name>
    <name evidence="4" type="ORF">WAX74_04075</name>
</gene>
<dbReference type="GO" id="GO:0008831">
    <property type="term" value="F:dTDP-4-dehydrorhamnose reductase activity"/>
    <property type="evidence" value="ECO:0007669"/>
    <property type="project" value="UniProtKB-EC"/>
</dbReference>
<feature type="domain" description="RmlD-like substrate binding" evidence="3">
    <location>
        <begin position="1"/>
        <end position="276"/>
    </location>
</feature>
<dbReference type="Pfam" id="PF04321">
    <property type="entry name" value="RmlD_sub_bind"/>
    <property type="match status" value="1"/>
</dbReference>
<dbReference type="PANTHER" id="PTHR10491">
    <property type="entry name" value="DTDP-4-DEHYDRORHAMNOSE REDUCTASE"/>
    <property type="match status" value="1"/>
</dbReference>
<evidence type="ECO:0000313" key="5">
    <source>
        <dbReference type="Proteomes" id="UP001364890"/>
    </source>
</evidence>
<evidence type="ECO:0000259" key="3">
    <source>
        <dbReference type="Pfam" id="PF04321"/>
    </source>
</evidence>
<name>A0ABU8F236_9BACI</name>
<comment type="similarity">
    <text evidence="1 2">Belongs to the dTDP-4-dehydrorhamnose reductase family.</text>
</comment>
<reference evidence="4 5" key="1">
    <citation type="submission" date="2024-01" db="EMBL/GenBank/DDBJ databases">
        <title>Seven novel Bacillus-like species.</title>
        <authorList>
            <person name="Liu G."/>
        </authorList>
    </citation>
    <scope>NUCLEOTIDE SEQUENCE [LARGE SCALE GENOMIC DNA]</scope>
    <source>
        <strain evidence="4 5">FJAT-51614</strain>
    </source>
</reference>
<keyword evidence="2" id="KW-0521">NADP</keyword>
<dbReference type="EC" id="1.1.1.133" evidence="2"/>
<evidence type="ECO:0000256" key="1">
    <source>
        <dbReference type="ARBA" id="ARBA00010944"/>
    </source>
</evidence>
<dbReference type="SUPFAM" id="SSF51735">
    <property type="entry name" value="NAD(P)-binding Rossmann-fold domains"/>
    <property type="match status" value="1"/>
</dbReference>
<dbReference type="Gene3D" id="3.90.25.10">
    <property type="entry name" value="UDP-galactose 4-epimerase, domain 1"/>
    <property type="match status" value="1"/>
</dbReference>
<dbReference type="EMBL" id="JBAWSY010000002">
    <property type="protein sequence ID" value="MEI4768834.1"/>
    <property type="molecule type" value="Genomic_DNA"/>
</dbReference>
<sequence length="277" mass="31089">MKIIVTGANGQLGIELVQQLKKTDIELYPFRKDELDIVDMDKVQRIVLEIKPDIIINAAAFTNVDKAETDKDLAYSVNSIGQRNLAVAAEKIGAKICYISTDYVFDGTATQPYEEYFPVNPLGVYGKSKYAGEQLTTSLCSKYFIVRTAWVYGEHGNNFVKTMLRLAEEKSEIGVVTDQIGSPTYTVDLASFILDLVQSEKYGVYHCTNSGSCSWYEFAAAIFEEAGINIIVNPLSSDQFPRPAKRPNYSVLDNMSIRINGFSELRHWREALKSFLE</sequence>
<dbReference type="RefSeq" id="WP_336496388.1">
    <property type="nucleotide sequence ID" value="NZ_JBAWSY010000002.1"/>
</dbReference>
<dbReference type="InterPro" id="IPR036291">
    <property type="entry name" value="NAD(P)-bd_dom_sf"/>
</dbReference>
<comment type="pathway">
    <text evidence="2">Carbohydrate biosynthesis; dTDP-L-rhamnose biosynthesis.</text>
</comment>
<dbReference type="PANTHER" id="PTHR10491:SF4">
    <property type="entry name" value="METHIONINE ADENOSYLTRANSFERASE 2 SUBUNIT BETA"/>
    <property type="match status" value="1"/>
</dbReference>
<dbReference type="Gene3D" id="3.40.50.720">
    <property type="entry name" value="NAD(P)-binding Rossmann-like Domain"/>
    <property type="match status" value="1"/>
</dbReference>
<dbReference type="NCBIfam" id="TIGR01214">
    <property type="entry name" value="rmlD"/>
    <property type="match status" value="1"/>
</dbReference>
<comment type="function">
    <text evidence="2">Catalyzes the reduction of dTDP-6-deoxy-L-lyxo-4-hexulose to yield dTDP-L-rhamnose.</text>
</comment>
<dbReference type="Proteomes" id="UP001364890">
    <property type="component" value="Unassembled WGS sequence"/>
</dbReference>